<evidence type="ECO:0000256" key="8">
    <source>
        <dbReference type="SAM" id="SignalP"/>
    </source>
</evidence>
<evidence type="ECO:0000256" key="3">
    <source>
        <dbReference type="ARBA" id="ARBA00020552"/>
    </source>
</evidence>
<dbReference type="RefSeq" id="WP_072339666.1">
    <property type="nucleotide sequence ID" value="NZ_FPKU01000001.1"/>
</dbReference>
<feature type="chain" id="PRO_5012227848" description="Lectin-like protein BA14k" evidence="8">
    <location>
        <begin position="23"/>
        <end position="141"/>
    </location>
</feature>
<accession>A0A1K2HVC1</accession>
<keyword evidence="8" id="KW-0732">Signal</keyword>
<sequence>MKKAASIFAVAAMALTSFTASAIPAAAQSFSFGMGSRDGYVNVQSRNFERRGNNYYYNNHRGYRERRPGYRYHNGWWFPPAAFVFGSIVGGAIASGIARESRGGSYSAHVAWCSDRYRSYRASDNTFQPYNGPRQQCISPY</sequence>
<organism evidence="9 10">
    <name type="scientific">Devosia enhydra</name>
    <dbReference type="NCBI Taxonomy" id="665118"/>
    <lineage>
        <taxon>Bacteria</taxon>
        <taxon>Pseudomonadati</taxon>
        <taxon>Pseudomonadota</taxon>
        <taxon>Alphaproteobacteria</taxon>
        <taxon>Hyphomicrobiales</taxon>
        <taxon>Devosiaceae</taxon>
        <taxon>Devosia</taxon>
    </lineage>
</organism>
<dbReference type="EMBL" id="FPKU01000001">
    <property type="protein sequence ID" value="SFZ82444.1"/>
    <property type="molecule type" value="Genomic_DNA"/>
</dbReference>
<evidence type="ECO:0000313" key="9">
    <source>
        <dbReference type="EMBL" id="SFZ82444.1"/>
    </source>
</evidence>
<dbReference type="Proteomes" id="UP000183447">
    <property type="component" value="Unassembled WGS sequence"/>
</dbReference>
<dbReference type="Pfam" id="PF07886">
    <property type="entry name" value="BA14K"/>
    <property type="match status" value="1"/>
</dbReference>
<evidence type="ECO:0000313" key="10">
    <source>
        <dbReference type="Proteomes" id="UP000183447"/>
    </source>
</evidence>
<comment type="subcellular location">
    <subcellularLocation>
        <location evidence="1">Membrane</location>
        <topology evidence="1">Single-pass membrane protein</topology>
    </subcellularLocation>
</comment>
<keyword evidence="5" id="KW-0430">Lectin</keyword>
<evidence type="ECO:0000256" key="1">
    <source>
        <dbReference type="ARBA" id="ARBA00004167"/>
    </source>
</evidence>
<evidence type="ECO:0000256" key="5">
    <source>
        <dbReference type="ARBA" id="ARBA00022734"/>
    </source>
</evidence>
<keyword evidence="7" id="KW-1133">Transmembrane helix</keyword>
<dbReference type="GO" id="GO:0016020">
    <property type="term" value="C:membrane"/>
    <property type="evidence" value="ECO:0007669"/>
    <property type="project" value="UniProtKB-SubCell"/>
</dbReference>
<dbReference type="GO" id="GO:0030246">
    <property type="term" value="F:carbohydrate binding"/>
    <property type="evidence" value="ECO:0007669"/>
    <property type="project" value="UniProtKB-KW"/>
</dbReference>
<protein>
    <recommendedName>
        <fullName evidence="3">Lectin-like protein BA14k</fullName>
    </recommendedName>
</protein>
<evidence type="ECO:0000256" key="4">
    <source>
        <dbReference type="ARBA" id="ARBA00022475"/>
    </source>
</evidence>
<evidence type="ECO:0000256" key="6">
    <source>
        <dbReference type="ARBA" id="ARBA00025321"/>
    </source>
</evidence>
<name>A0A1K2HVC1_9HYPH</name>
<feature type="transmembrane region" description="Helical" evidence="7">
    <location>
        <begin position="76"/>
        <end position="98"/>
    </location>
</feature>
<keyword evidence="7" id="KW-0472">Membrane</keyword>
<keyword evidence="4" id="KW-1003">Cell membrane</keyword>
<reference evidence="9 10" key="1">
    <citation type="submission" date="2016-11" db="EMBL/GenBank/DDBJ databases">
        <authorList>
            <person name="Jaros S."/>
            <person name="Januszkiewicz K."/>
            <person name="Wedrychowicz H."/>
        </authorList>
    </citation>
    <scope>NUCLEOTIDE SEQUENCE [LARGE SCALE GENOMIC DNA]</scope>
    <source>
        <strain evidence="9 10">ATCC 23634</strain>
    </source>
</reference>
<keyword evidence="10" id="KW-1185">Reference proteome</keyword>
<keyword evidence="7" id="KW-0812">Transmembrane</keyword>
<proteinExistence type="inferred from homology"/>
<dbReference type="STRING" id="665118.SAMN02983003_1081"/>
<comment type="similarity">
    <text evidence="2">Belongs to the BA14k family.</text>
</comment>
<feature type="signal peptide" evidence="8">
    <location>
        <begin position="1"/>
        <end position="22"/>
    </location>
</feature>
<dbReference type="OrthoDB" id="7478836at2"/>
<evidence type="ECO:0000256" key="2">
    <source>
        <dbReference type="ARBA" id="ARBA00010270"/>
    </source>
</evidence>
<dbReference type="AlphaFoldDB" id="A0A1K2HVC1"/>
<gene>
    <name evidence="9" type="ORF">SAMN02983003_1081</name>
</gene>
<dbReference type="InterPro" id="IPR012413">
    <property type="entry name" value="BA14K"/>
</dbReference>
<evidence type="ECO:0000256" key="7">
    <source>
        <dbReference type="SAM" id="Phobius"/>
    </source>
</evidence>
<comment type="function">
    <text evidence="6">Has immunoglobulin-binding and hemagglutination properties, and can bind to mannose. Essential for virulence. May be involved in LPS biosynthesis or polysaccharide transport.</text>
</comment>